<keyword evidence="3" id="KW-1185">Reference proteome</keyword>
<protein>
    <submittedName>
        <fullName evidence="2">Uncharacterized protein</fullName>
    </submittedName>
</protein>
<keyword evidence="1" id="KW-0812">Transmembrane</keyword>
<organism evidence="2 3">
    <name type="scientific">Klebsormidium nitens</name>
    <name type="common">Green alga</name>
    <name type="synonym">Ulothrix nitens</name>
    <dbReference type="NCBI Taxonomy" id="105231"/>
    <lineage>
        <taxon>Eukaryota</taxon>
        <taxon>Viridiplantae</taxon>
        <taxon>Streptophyta</taxon>
        <taxon>Klebsormidiophyceae</taxon>
        <taxon>Klebsormidiales</taxon>
        <taxon>Klebsormidiaceae</taxon>
        <taxon>Klebsormidium</taxon>
    </lineage>
</organism>
<feature type="transmembrane region" description="Helical" evidence="1">
    <location>
        <begin position="153"/>
        <end position="174"/>
    </location>
</feature>
<sequence length="251" mass="27164">MAANCSCENAPFANDDVGPDGMGPRTVLTMLAFASPVTYILAWFLFQASRQKADQATILDHDDVYSNLCWYFFEQRLGDGPPGSFLQWDNDRPKPWGSKAAFKDKPRSLDEKPILYEEPWSSSQIEEVREAAKNSVVTAVEKIASAADYNAQYGGILVVANIVTWLGMGIGYASDSARDSMIGLAVSIYVAALAAGWLGLLEFVNGVNLASQATNTLTALKLGATSWEECTRIDERAGNGSEASGEVYLVP</sequence>
<keyword evidence="1" id="KW-0472">Membrane</keyword>
<dbReference type="AlphaFoldDB" id="A0A1Y1I6H0"/>
<feature type="transmembrane region" description="Helical" evidence="1">
    <location>
        <begin position="27"/>
        <end position="46"/>
    </location>
</feature>
<name>A0A1Y1I6H0_KLENI</name>
<dbReference type="Proteomes" id="UP000054558">
    <property type="component" value="Unassembled WGS sequence"/>
</dbReference>
<keyword evidence="1" id="KW-1133">Transmembrane helix</keyword>
<feature type="transmembrane region" description="Helical" evidence="1">
    <location>
        <begin position="180"/>
        <end position="201"/>
    </location>
</feature>
<gene>
    <name evidence="2" type="ORF">KFL_001840150</name>
</gene>
<evidence type="ECO:0000313" key="2">
    <source>
        <dbReference type="EMBL" id="GAQ84316.1"/>
    </source>
</evidence>
<evidence type="ECO:0000256" key="1">
    <source>
        <dbReference type="SAM" id="Phobius"/>
    </source>
</evidence>
<reference evidence="2 3" key="1">
    <citation type="journal article" date="2014" name="Nat. Commun.">
        <title>Klebsormidium flaccidum genome reveals primary factors for plant terrestrial adaptation.</title>
        <authorList>
            <person name="Hori K."/>
            <person name="Maruyama F."/>
            <person name="Fujisawa T."/>
            <person name="Togashi T."/>
            <person name="Yamamoto N."/>
            <person name="Seo M."/>
            <person name="Sato S."/>
            <person name="Yamada T."/>
            <person name="Mori H."/>
            <person name="Tajima N."/>
            <person name="Moriyama T."/>
            <person name="Ikeuchi M."/>
            <person name="Watanabe M."/>
            <person name="Wada H."/>
            <person name="Kobayashi K."/>
            <person name="Saito M."/>
            <person name="Masuda T."/>
            <person name="Sasaki-Sekimoto Y."/>
            <person name="Mashiguchi K."/>
            <person name="Awai K."/>
            <person name="Shimojima M."/>
            <person name="Masuda S."/>
            <person name="Iwai M."/>
            <person name="Nobusawa T."/>
            <person name="Narise T."/>
            <person name="Kondo S."/>
            <person name="Saito H."/>
            <person name="Sato R."/>
            <person name="Murakawa M."/>
            <person name="Ihara Y."/>
            <person name="Oshima-Yamada Y."/>
            <person name="Ohtaka K."/>
            <person name="Satoh M."/>
            <person name="Sonobe K."/>
            <person name="Ishii M."/>
            <person name="Ohtani R."/>
            <person name="Kanamori-Sato M."/>
            <person name="Honoki R."/>
            <person name="Miyazaki D."/>
            <person name="Mochizuki H."/>
            <person name="Umetsu J."/>
            <person name="Higashi K."/>
            <person name="Shibata D."/>
            <person name="Kamiya Y."/>
            <person name="Sato N."/>
            <person name="Nakamura Y."/>
            <person name="Tabata S."/>
            <person name="Ida S."/>
            <person name="Kurokawa K."/>
            <person name="Ohta H."/>
        </authorList>
    </citation>
    <scope>NUCLEOTIDE SEQUENCE [LARGE SCALE GENOMIC DNA]</scope>
    <source>
        <strain evidence="2 3">NIES-2285</strain>
    </source>
</reference>
<evidence type="ECO:0000313" key="3">
    <source>
        <dbReference type="Proteomes" id="UP000054558"/>
    </source>
</evidence>
<proteinExistence type="predicted"/>
<dbReference type="EMBL" id="DF237133">
    <property type="protein sequence ID" value="GAQ84316.1"/>
    <property type="molecule type" value="Genomic_DNA"/>
</dbReference>
<accession>A0A1Y1I6H0</accession>